<gene>
    <name evidence="1" type="ORF">AA0228_1732</name>
</gene>
<evidence type="ECO:0000313" key="1">
    <source>
        <dbReference type="EMBL" id="GBR12490.1"/>
    </source>
</evidence>
<evidence type="ECO:0008006" key="3">
    <source>
        <dbReference type="Google" id="ProtNLM"/>
    </source>
</evidence>
<keyword evidence="2" id="KW-1185">Reference proteome</keyword>
<comment type="caution">
    <text evidence="1">The sequence shown here is derived from an EMBL/GenBank/DDBJ whole genome shotgun (WGS) entry which is preliminary data.</text>
</comment>
<accession>A0ABQ0QBY9</accession>
<dbReference type="Gene3D" id="3.55.50.30">
    <property type="match status" value="1"/>
</dbReference>
<organism evidence="1 2">
    <name type="scientific">Gluconobacter frateurii NRIC 0228</name>
    <dbReference type="NCBI Taxonomy" id="1307946"/>
    <lineage>
        <taxon>Bacteria</taxon>
        <taxon>Pseudomonadati</taxon>
        <taxon>Pseudomonadota</taxon>
        <taxon>Alphaproteobacteria</taxon>
        <taxon>Acetobacterales</taxon>
        <taxon>Acetobacteraceae</taxon>
        <taxon>Gluconobacter</taxon>
    </lineage>
</organism>
<sequence length="119" mass="13296">MLKGRAALAHPAMGGVQALVEGERATILPDNRLLIDRPSLDDILAWRSGRLSFRNTPLSEAADEMNRYARRKLEISASAANLRISGFYHFGQNETFARLLENFLPVRATFGQTIEIVKL</sequence>
<dbReference type="EMBL" id="BAQW01000006">
    <property type="protein sequence ID" value="GBR12490.1"/>
    <property type="molecule type" value="Genomic_DNA"/>
</dbReference>
<evidence type="ECO:0000313" key="2">
    <source>
        <dbReference type="Proteomes" id="UP001061070"/>
    </source>
</evidence>
<protein>
    <recommendedName>
        <fullName evidence="3">DUF4974 domain-containing protein</fullName>
    </recommendedName>
</protein>
<proteinExistence type="predicted"/>
<dbReference type="Proteomes" id="UP001061070">
    <property type="component" value="Unassembled WGS sequence"/>
</dbReference>
<name>A0ABQ0QBY9_9PROT</name>
<reference evidence="1" key="1">
    <citation type="submission" date="2013-04" db="EMBL/GenBank/DDBJ databases">
        <title>The genome sequencing project of 58 acetic acid bacteria.</title>
        <authorList>
            <person name="Okamoto-Kainuma A."/>
            <person name="Ishikawa M."/>
            <person name="Umino S."/>
            <person name="Koizumi Y."/>
            <person name="Shiwa Y."/>
            <person name="Yoshikawa H."/>
            <person name="Matsutani M."/>
            <person name="Matsushita K."/>
        </authorList>
    </citation>
    <scope>NUCLEOTIDE SEQUENCE</scope>
    <source>
        <strain evidence="1">NRIC 0228</strain>
    </source>
</reference>